<reference evidence="2 3" key="1">
    <citation type="submission" date="2024-01" db="EMBL/GenBank/DDBJ databases">
        <title>The genomes of 5 underutilized Papilionoideae crops provide insights into root nodulation and disease resistanc.</title>
        <authorList>
            <person name="Jiang F."/>
        </authorList>
    </citation>
    <scope>NUCLEOTIDE SEQUENCE [LARGE SCALE GENOMIC DNA]</scope>
    <source>
        <strain evidence="2">LVBAO_FW01</strain>
        <tissue evidence="2">Leaves</tissue>
    </source>
</reference>
<keyword evidence="3" id="KW-1185">Reference proteome</keyword>
<protein>
    <submittedName>
        <fullName evidence="2">Uncharacterized protein</fullName>
    </submittedName>
</protein>
<dbReference type="Proteomes" id="UP001367508">
    <property type="component" value="Unassembled WGS sequence"/>
</dbReference>
<dbReference type="EMBL" id="JAYMYQ010000008">
    <property type="protein sequence ID" value="KAK7316090.1"/>
    <property type="molecule type" value="Genomic_DNA"/>
</dbReference>
<proteinExistence type="predicted"/>
<feature type="compositionally biased region" description="Basic residues" evidence="1">
    <location>
        <begin position="103"/>
        <end position="116"/>
    </location>
</feature>
<comment type="caution">
    <text evidence="2">The sequence shown here is derived from an EMBL/GenBank/DDBJ whole genome shotgun (WGS) entry which is preliminary data.</text>
</comment>
<evidence type="ECO:0000313" key="3">
    <source>
        <dbReference type="Proteomes" id="UP001367508"/>
    </source>
</evidence>
<accession>A0AAN9KE19</accession>
<dbReference type="AlphaFoldDB" id="A0AAN9KE19"/>
<evidence type="ECO:0000256" key="1">
    <source>
        <dbReference type="SAM" id="MobiDB-lite"/>
    </source>
</evidence>
<feature type="compositionally biased region" description="Basic and acidic residues" evidence="1">
    <location>
        <begin position="120"/>
        <end position="143"/>
    </location>
</feature>
<feature type="region of interest" description="Disordered" evidence="1">
    <location>
        <begin position="87"/>
        <end position="143"/>
    </location>
</feature>
<name>A0AAN9KE19_CANGL</name>
<organism evidence="2 3">
    <name type="scientific">Canavalia gladiata</name>
    <name type="common">Sword bean</name>
    <name type="synonym">Dolichos gladiatus</name>
    <dbReference type="NCBI Taxonomy" id="3824"/>
    <lineage>
        <taxon>Eukaryota</taxon>
        <taxon>Viridiplantae</taxon>
        <taxon>Streptophyta</taxon>
        <taxon>Embryophyta</taxon>
        <taxon>Tracheophyta</taxon>
        <taxon>Spermatophyta</taxon>
        <taxon>Magnoliopsida</taxon>
        <taxon>eudicotyledons</taxon>
        <taxon>Gunneridae</taxon>
        <taxon>Pentapetalae</taxon>
        <taxon>rosids</taxon>
        <taxon>fabids</taxon>
        <taxon>Fabales</taxon>
        <taxon>Fabaceae</taxon>
        <taxon>Papilionoideae</taxon>
        <taxon>50 kb inversion clade</taxon>
        <taxon>NPAAA clade</taxon>
        <taxon>indigoferoid/millettioid clade</taxon>
        <taxon>Phaseoleae</taxon>
        <taxon>Canavalia</taxon>
    </lineage>
</organism>
<sequence>MHAAIHTCDDDISTRISTSQAWATIKIHINQCLESIGGLVHTIIHSTKNRAGSERQRRAFPEAVVAFKIPISRNLTRNPTFQISVSVRNFGQTQGPPFPKTPLQKKTKIQKIKKKSTTQPEEHRRRNQEREQRLENREGRTNK</sequence>
<evidence type="ECO:0000313" key="2">
    <source>
        <dbReference type="EMBL" id="KAK7316090.1"/>
    </source>
</evidence>
<gene>
    <name evidence="2" type="ORF">VNO77_34799</name>
</gene>